<dbReference type="GO" id="GO:0005730">
    <property type="term" value="C:nucleolus"/>
    <property type="evidence" value="ECO:0007669"/>
    <property type="project" value="InterPro"/>
</dbReference>
<dbReference type="GO" id="GO:0043565">
    <property type="term" value="F:sequence-specific DNA binding"/>
    <property type="evidence" value="ECO:0007669"/>
    <property type="project" value="TreeGrafter"/>
</dbReference>
<dbReference type="PANTHER" id="PTHR13213:SF2">
    <property type="entry name" value="MYB-BINDING PROTEIN 1A"/>
    <property type="match status" value="1"/>
</dbReference>
<comment type="subcellular location">
    <subcellularLocation>
        <location evidence="1">Nucleus</location>
    </subcellularLocation>
</comment>
<dbReference type="Pfam" id="PF04931">
    <property type="entry name" value="DNA_pol_phi"/>
    <property type="match status" value="1"/>
</dbReference>
<dbReference type="OrthoDB" id="342531at2759"/>
<dbReference type="InterPro" id="IPR016024">
    <property type="entry name" value="ARM-type_fold"/>
</dbReference>
<evidence type="ECO:0000256" key="2">
    <source>
        <dbReference type="ARBA" id="ARBA00006809"/>
    </source>
</evidence>
<accession>A0A2G9RMF1</accession>
<protein>
    <submittedName>
        <fullName evidence="4">Uncharacterized protein</fullName>
    </submittedName>
</protein>
<dbReference type="EMBL" id="KV937183">
    <property type="protein sequence ID" value="PIO29047.1"/>
    <property type="molecule type" value="Genomic_DNA"/>
</dbReference>
<proteinExistence type="inferred from homology"/>
<sequence length="187" mass="21295">MAALSDMDGAVSTPKEDRLAAVRGVLQQNRQFLDFFWDIAKPEQEVRLKATEDLIEFLKASEKEDELKYTFKRLVDGLAATRESARPGFSLALAQVVQCFEEIPLTTVFEYIDEKYNLQRVKKKLIRNAAFGNFFGVLALFQSGRLTKDTKVLLQCVQLLQSLAQYRDDLKDLPRKTLVDILSEVGN</sequence>
<evidence type="ECO:0000256" key="1">
    <source>
        <dbReference type="ARBA" id="ARBA00004123"/>
    </source>
</evidence>
<reference evidence="4" key="1">
    <citation type="submission" date="2017-08" db="EMBL/GenBank/DDBJ databases">
        <title>Assembly of the North American Bullfrog Genome.</title>
        <authorList>
            <person name="Warren R.L."/>
            <person name="Vandervalk B.P."/>
            <person name="Kucuk E."/>
            <person name="Birol I."/>
            <person name="Helbing C."/>
            <person name="Pandoh P."/>
            <person name="Behsaz B."/>
            <person name="Mohamadi H."/>
            <person name="Chu J."/>
            <person name="Jackman S."/>
            <person name="Hammond S.A."/>
            <person name="Veldhoen N."/>
            <person name="Kirk H."/>
            <person name="Zhao Y."/>
            <person name="Coope R."/>
            <person name="Pleasance S."/>
            <person name="Moore R."/>
            <person name="Holt R."/>
        </authorList>
    </citation>
    <scope>NUCLEOTIDE SEQUENCE</scope>
    <source>
        <strain evidence="4">Bruno</strain>
        <tissue evidence="4">Liver</tissue>
    </source>
</reference>
<dbReference type="GO" id="GO:0003723">
    <property type="term" value="F:RNA binding"/>
    <property type="evidence" value="ECO:0007669"/>
    <property type="project" value="TreeGrafter"/>
</dbReference>
<dbReference type="SUPFAM" id="SSF48371">
    <property type="entry name" value="ARM repeat"/>
    <property type="match status" value="1"/>
</dbReference>
<name>A0A2G9RMF1_AQUCT</name>
<dbReference type="GO" id="GO:0003714">
    <property type="term" value="F:transcription corepressor activity"/>
    <property type="evidence" value="ECO:0007669"/>
    <property type="project" value="TreeGrafter"/>
</dbReference>
<comment type="similarity">
    <text evidence="2">Belongs to the MYBBP1A family.</text>
</comment>
<gene>
    <name evidence="4" type="ORF">AB205_0179410</name>
</gene>
<evidence type="ECO:0000313" key="4">
    <source>
        <dbReference type="EMBL" id="PIO29047.1"/>
    </source>
</evidence>
<dbReference type="InterPro" id="IPR007015">
    <property type="entry name" value="DNA_pol_V/MYBBP1A"/>
</dbReference>
<dbReference type="AlphaFoldDB" id="A0A2G9RMF1"/>
<evidence type="ECO:0000256" key="3">
    <source>
        <dbReference type="ARBA" id="ARBA00023242"/>
    </source>
</evidence>
<organism evidence="4">
    <name type="scientific">Aquarana catesbeiana</name>
    <name type="common">American bullfrog</name>
    <name type="synonym">Rana catesbeiana</name>
    <dbReference type="NCBI Taxonomy" id="8400"/>
    <lineage>
        <taxon>Eukaryota</taxon>
        <taxon>Metazoa</taxon>
        <taxon>Chordata</taxon>
        <taxon>Craniata</taxon>
        <taxon>Vertebrata</taxon>
        <taxon>Euteleostomi</taxon>
        <taxon>Amphibia</taxon>
        <taxon>Batrachia</taxon>
        <taxon>Anura</taxon>
        <taxon>Neobatrachia</taxon>
        <taxon>Ranoidea</taxon>
        <taxon>Ranidae</taxon>
        <taxon>Aquarana</taxon>
    </lineage>
</organism>
<keyword evidence="3" id="KW-0539">Nucleus</keyword>
<dbReference type="PANTHER" id="PTHR13213">
    <property type="entry name" value="MYB-BINDING PROTEIN 1A FAMILY MEMBER"/>
    <property type="match status" value="1"/>
</dbReference>